<proteinExistence type="predicted"/>
<evidence type="ECO:0000313" key="3">
    <source>
        <dbReference type="Proteomes" id="UP000642144"/>
    </source>
</evidence>
<dbReference type="InterPro" id="IPR016032">
    <property type="entry name" value="Sig_transdc_resp-reg_C-effctor"/>
</dbReference>
<protein>
    <recommendedName>
        <fullName evidence="1">HTH luxR-type domain-containing protein</fullName>
    </recommendedName>
</protein>
<dbReference type="SUPFAM" id="SSF46894">
    <property type="entry name" value="C-terminal effector domain of the bipartite response regulators"/>
    <property type="match status" value="1"/>
</dbReference>
<dbReference type="RefSeq" id="WP_161054715.1">
    <property type="nucleotide sequence ID" value="NZ_WWCT01000006.1"/>
</dbReference>
<keyword evidence="3" id="KW-1185">Reference proteome</keyword>
<dbReference type="InterPro" id="IPR036388">
    <property type="entry name" value="WH-like_DNA-bd_sf"/>
</dbReference>
<name>A0ABW9VYX3_9BURK</name>
<evidence type="ECO:0000259" key="1">
    <source>
        <dbReference type="SMART" id="SM00421"/>
    </source>
</evidence>
<dbReference type="InterPro" id="IPR000792">
    <property type="entry name" value="Tscrpt_reg_LuxR_C"/>
</dbReference>
<organism evidence="2 3">
    <name type="scientific">Duganella levis</name>
    <dbReference type="NCBI Taxonomy" id="2692169"/>
    <lineage>
        <taxon>Bacteria</taxon>
        <taxon>Pseudomonadati</taxon>
        <taxon>Pseudomonadota</taxon>
        <taxon>Betaproteobacteria</taxon>
        <taxon>Burkholderiales</taxon>
        <taxon>Oxalobacteraceae</taxon>
        <taxon>Telluria group</taxon>
        <taxon>Duganella</taxon>
    </lineage>
</organism>
<gene>
    <name evidence="2" type="ORF">GTP69_09825</name>
</gene>
<evidence type="ECO:0000313" key="2">
    <source>
        <dbReference type="EMBL" id="MYN26705.1"/>
    </source>
</evidence>
<comment type="caution">
    <text evidence="2">The sequence shown here is derived from an EMBL/GenBank/DDBJ whole genome shotgun (WGS) entry which is preliminary data.</text>
</comment>
<dbReference type="EMBL" id="WWCT01000006">
    <property type="protein sequence ID" value="MYN26705.1"/>
    <property type="molecule type" value="Genomic_DNA"/>
</dbReference>
<accession>A0ABW9VYX3</accession>
<dbReference type="SMART" id="SM00421">
    <property type="entry name" value="HTH_LUXR"/>
    <property type="match status" value="1"/>
</dbReference>
<dbReference type="Proteomes" id="UP000642144">
    <property type="component" value="Unassembled WGS sequence"/>
</dbReference>
<feature type="domain" description="HTH luxR-type" evidence="1">
    <location>
        <begin position="307"/>
        <end position="364"/>
    </location>
</feature>
<reference evidence="2 3" key="1">
    <citation type="submission" date="2019-12" db="EMBL/GenBank/DDBJ databases">
        <title>Novel species isolated from a subtropical stream in China.</title>
        <authorList>
            <person name="Lu H."/>
        </authorList>
    </citation>
    <scope>NUCLEOTIDE SEQUENCE [LARGE SCALE GENOMIC DNA]</scope>
    <source>
        <strain evidence="2 3">CY42W</strain>
    </source>
</reference>
<sequence>MTNLARLADSAVEQFYEGVTSPAAWQDALNSLRLIAASTHVALTTWERTRNITVLHESMELPPKCRQQFSDYYHVLDPTRDNIDRIAVGGWYIDHQHLNTQMMGRSAFYQEFMRDYGLESIIATPLARNDTGDSFLVFQFGLKQAYSWHASPELCEVLPHIRRALLLRRRFSALTIEKSICADLLAGLQTPLLVVDASGRIALANKAAETIVKKHRCINSAAERLALTGIDGPRLARLLVHACGGAARRVAGAMLAGRMDGAPLQILVAPLPERHAPCGGGRAQLALVLLHDGHTPRDTPALLLQQLYGVTASEARIALGVLHGATPSSLAASSGVSMATIRSHLSAVFHKTGTRRQAELVHLLEALCMIEVTETTPVIGCA</sequence>
<dbReference type="Gene3D" id="1.10.10.10">
    <property type="entry name" value="Winged helix-like DNA-binding domain superfamily/Winged helix DNA-binding domain"/>
    <property type="match status" value="1"/>
</dbReference>